<proteinExistence type="predicted"/>
<dbReference type="EMBL" id="JAPFRF010000019">
    <property type="protein sequence ID" value="KAJ7307133.1"/>
    <property type="molecule type" value="Genomic_DNA"/>
</dbReference>
<dbReference type="Proteomes" id="UP001142489">
    <property type="component" value="Unassembled WGS sequence"/>
</dbReference>
<accession>A0A9Q0X990</accession>
<sequence length="186" mass="21036">MMSPRVTHPWRGQEKEKATALMQSSCLLRFCFCCLVGWTTPSLVLGEWDRTLLRDQDAPYKQGPTDGLGQRLLLWLLSLAAFYGLVRLLEDITVEQTLPAGQEEAGVANCDMCLIRRPSLPKRGCPIKASLKSLERMEQDLVTLLYGLRKHKITLVRSWSSEDQPTRSEQGSLPNDVVIYTIQDET</sequence>
<name>A0A9Q0X990_9SAUR</name>
<keyword evidence="2" id="KW-1185">Reference proteome</keyword>
<gene>
    <name evidence="1" type="ORF">JRQ81_009116</name>
</gene>
<organism evidence="1 2">
    <name type="scientific">Phrynocephalus forsythii</name>
    <dbReference type="NCBI Taxonomy" id="171643"/>
    <lineage>
        <taxon>Eukaryota</taxon>
        <taxon>Metazoa</taxon>
        <taxon>Chordata</taxon>
        <taxon>Craniata</taxon>
        <taxon>Vertebrata</taxon>
        <taxon>Euteleostomi</taxon>
        <taxon>Lepidosauria</taxon>
        <taxon>Squamata</taxon>
        <taxon>Bifurcata</taxon>
        <taxon>Unidentata</taxon>
        <taxon>Episquamata</taxon>
        <taxon>Toxicofera</taxon>
        <taxon>Iguania</taxon>
        <taxon>Acrodonta</taxon>
        <taxon>Agamidae</taxon>
        <taxon>Agaminae</taxon>
        <taxon>Phrynocephalus</taxon>
    </lineage>
</organism>
<evidence type="ECO:0000313" key="2">
    <source>
        <dbReference type="Proteomes" id="UP001142489"/>
    </source>
</evidence>
<dbReference type="AlphaFoldDB" id="A0A9Q0X990"/>
<reference evidence="1" key="1">
    <citation type="journal article" date="2023" name="DNA Res.">
        <title>Chromosome-level genome assembly of Phrynocephalus forsythii using third-generation DNA sequencing and Hi-C analysis.</title>
        <authorList>
            <person name="Qi Y."/>
            <person name="Zhao W."/>
            <person name="Zhao Y."/>
            <person name="Niu C."/>
            <person name="Cao S."/>
            <person name="Zhang Y."/>
        </authorList>
    </citation>
    <scope>NUCLEOTIDE SEQUENCE</scope>
    <source>
        <tissue evidence="1">Muscle</tissue>
    </source>
</reference>
<evidence type="ECO:0000313" key="1">
    <source>
        <dbReference type="EMBL" id="KAJ7307133.1"/>
    </source>
</evidence>
<protein>
    <submittedName>
        <fullName evidence="1">Uncharacterized protein</fullName>
    </submittedName>
</protein>
<comment type="caution">
    <text evidence="1">The sequence shown here is derived from an EMBL/GenBank/DDBJ whole genome shotgun (WGS) entry which is preliminary data.</text>
</comment>